<protein>
    <submittedName>
        <fullName evidence="9">Tyrosine 3-monooxygenase</fullName>
    </submittedName>
</protein>
<name>A0A6A4UX03_AMPAM</name>
<feature type="binding site" evidence="7">
    <location>
        <position position="11"/>
    </location>
    <ligand>
        <name>Fe cation</name>
        <dbReference type="ChEBI" id="CHEBI:24875"/>
    </ligand>
</feature>
<dbReference type="PANTHER" id="PTHR11473">
    <property type="entry name" value="AROMATIC AMINO ACID HYDROXYLASE"/>
    <property type="match status" value="1"/>
</dbReference>
<dbReference type="GO" id="GO:0004511">
    <property type="term" value="F:tyrosine 3-monooxygenase activity"/>
    <property type="evidence" value="ECO:0007669"/>
    <property type="project" value="TreeGrafter"/>
</dbReference>
<sequence length="175" mass="19943">MRDCIHELLGHAPLLADPFFAEFSQELGLASLGATDEEIEKFATMYWFTVEFGLCRENGQLRAYGAGLLSSYGELEHALSDRPQLLPYEPSTTCIQPYQDQDYQDTYFVAESLTDAQEKFRRWVATSLSRPYEVWYNPHTQSIERVTSVDQVGSIVSSLQGQLIRLNSAVQKMKF</sequence>
<evidence type="ECO:0000256" key="2">
    <source>
        <dbReference type="ARBA" id="ARBA00009712"/>
    </source>
</evidence>
<dbReference type="GO" id="GO:0005506">
    <property type="term" value="F:iron ion binding"/>
    <property type="evidence" value="ECO:0007669"/>
    <property type="project" value="InterPro"/>
</dbReference>
<keyword evidence="10" id="KW-1185">Reference proteome</keyword>
<dbReference type="InterPro" id="IPR019774">
    <property type="entry name" value="Aromatic-AA_hydroxylase_C"/>
</dbReference>
<dbReference type="GO" id="GO:0043204">
    <property type="term" value="C:perikaryon"/>
    <property type="evidence" value="ECO:0007669"/>
    <property type="project" value="TreeGrafter"/>
</dbReference>
<dbReference type="GO" id="GO:0030424">
    <property type="term" value="C:axon"/>
    <property type="evidence" value="ECO:0007669"/>
    <property type="project" value="TreeGrafter"/>
</dbReference>
<dbReference type="SUPFAM" id="SSF56534">
    <property type="entry name" value="Aromatic aminoacid monoxygenases, catalytic and oligomerization domains"/>
    <property type="match status" value="1"/>
</dbReference>
<evidence type="ECO:0000313" key="10">
    <source>
        <dbReference type="Proteomes" id="UP000440578"/>
    </source>
</evidence>
<dbReference type="Gene3D" id="1.10.800.10">
    <property type="entry name" value="Aromatic amino acid hydroxylase"/>
    <property type="match status" value="1"/>
</dbReference>
<gene>
    <name evidence="9" type="primary">ple_1</name>
    <name evidence="9" type="ORF">FJT64_014342</name>
</gene>
<dbReference type="InterPro" id="IPR036329">
    <property type="entry name" value="Aro-AA_hydroxylase_C_sf"/>
</dbReference>
<dbReference type="EMBL" id="VIIS01002210">
    <property type="protein sequence ID" value="KAF0287156.1"/>
    <property type="molecule type" value="Genomic_DNA"/>
</dbReference>
<feature type="domain" description="Biopterin-dependent aromatic amino acid hydroxylase family profile" evidence="8">
    <location>
        <begin position="1"/>
        <end position="174"/>
    </location>
</feature>
<dbReference type="Pfam" id="PF00351">
    <property type="entry name" value="Biopterin_H"/>
    <property type="match status" value="1"/>
</dbReference>
<evidence type="ECO:0000256" key="7">
    <source>
        <dbReference type="PIRSR" id="PIRSR601273-2"/>
    </source>
</evidence>
<evidence type="ECO:0000256" key="1">
    <source>
        <dbReference type="ARBA" id="ARBA00001954"/>
    </source>
</evidence>
<comment type="caution">
    <text evidence="9">The sequence shown here is derived from an EMBL/GenBank/DDBJ whole genome shotgun (WGS) entry which is preliminary data.</text>
</comment>
<keyword evidence="3 7" id="KW-0479">Metal-binding</keyword>
<dbReference type="AlphaFoldDB" id="A0A6A4UX03"/>
<evidence type="ECO:0000256" key="6">
    <source>
        <dbReference type="ARBA" id="ARBA00023033"/>
    </source>
</evidence>
<comment type="similarity">
    <text evidence="2">Belongs to the biopterin-dependent aromatic amino acid hydroxylase family.</text>
</comment>
<dbReference type="GO" id="GO:0006585">
    <property type="term" value="P:dopamine biosynthetic process from tyrosine"/>
    <property type="evidence" value="ECO:0007669"/>
    <property type="project" value="TreeGrafter"/>
</dbReference>
<proteinExistence type="inferred from homology"/>
<dbReference type="Proteomes" id="UP000440578">
    <property type="component" value="Unassembled WGS sequence"/>
</dbReference>
<evidence type="ECO:0000256" key="4">
    <source>
        <dbReference type="ARBA" id="ARBA00023002"/>
    </source>
</evidence>
<keyword evidence="4" id="KW-0560">Oxidoreductase</keyword>
<dbReference type="OrthoDB" id="983542at2759"/>
<dbReference type="InterPro" id="IPR036951">
    <property type="entry name" value="ArAA_hydroxylase_sf"/>
</dbReference>
<evidence type="ECO:0000256" key="5">
    <source>
        <dbReference type="ARBA" id="ARBA00023004"/>
    </source>
</evidence>
<evidence type="ECO:0000256" key="3">
    <source>
        <dbReference type="ARBA" id="ARBA00022723"/>
    </source>
</evidence>
<dbReference type="InterPro" id="IPR001273">
    <property type="entry name" value="ArAA_hydroxylase"/>
</dbReference>
<dbReference type="GO" id="GO:0005737">
    <property type="term" value="C:cytoplasm"/>
    <property type="evidence" value="ECO:0007669"/>
    <property type="project" value="TreeGrafter"/>
</dbReference>
<dbReference type="PROSITE" id="PS51410">
    <property type="entry name" value="BH4_AAA_HYDROXYL_2"/>
    <property type="match status" value="1"/>
</dbReference>
<feature type="binding site" evidence="7">
    <location>
        <position position="51"/>
    </location>
    <ligand>
        <name>Fe cation</name>
        <dbReference type="ChEBI" id="CHEBI:24875"/>
    </ligand>
</feature>
<feature type="binding site" evidence="7">
    <location>
        <position position="6"/>
    </location>
    <ligand>
        <name>Fe cation</name>
        <dbReference type="ChEBI" id="CHEBI:24875"/>
    </ligand>
</feature>
<comment type="cofactor">
    <cofactor evidence="1 7">
        <name>Fe(2+)</name>
        <dbReference type="ChEBI" id="CHEBI:29033"/>
    </cofactor>
</comment>
<organism evidence="9 10">
    <name type="scientific">Amphibalanus amphitrite</name>
    <name type="common">Striped barnacle</name>
    <name type="synonym">Balanus amphitrite</name>
    <dbReference type="NCBI Taxonomy" id="1232801"/>
    <lineage>
        <taxon>Eukaryota</taxon>
        <taxon>Metazoa</taxon>
        <taxon>Ecdysozoa</taxon>
        <taxon>Arthropoda</taxon>
        <taxon>Crustacea</taxon>
        <taxon>Multicrustacea</taxon>
        <taxon>Cirripedia</taxon>
        <taxon>Thoracica</taxon>
        <taxon>Thoracicalcarea</taxon>
        <taxon>Balanomorpha</taxon>
        <taxon>Balanoidea</taxon>
        <taxon>Balanidae</taxon>
        <taxon>Amphibalaninae</taxon>
        <taxon>Amphibalanus</taxon>
    </lineage>
</organism>
<evidence type="ECO:0000259" key="8">
    <source>
        <dbReference type="PROSITE" id="PS51410"/>
    </source>
</evidence>
<keyword evidence="5 7" id="KW-0408">Iron</keyword>
<evidence type="ECO:0000313" key="9">
    <source>
        <dbReference type="EMBL" id="KAF0287156.1"/>
    </source>
</evidence>
<accession>A0A6A4UX03</accession>
<reference evidence="9 10" key="1">
    <citation type="submission" date="2019-07" db="EMBL/GenBank/DDBJ databases">
        <title>Draft genome assembly of a fouling barnacle, Amphibalanus amphitrite (Darwin, 1854): The first reference genome for Thecostraca.</title>
        <authorList>
            <person name="Kim W."/>
        </authorList>
    </citation>
    <scope>NUCLEOTIDE SEQUENCE [LARGE SCALE GENOMIC DNA]</scope>
    <source>
        <strain evidence="9">SNU_AA5</strain>
        <tissue evidence="9">Soma without cirri and trophi</tissue>
    </source>
</reference>
<dbReference type="PANTHER" id="PTHR11473:SF15">
    <property type="entry name" value="TYROSINE 3-MONOOXYGENASE"/>
    <property type="match status" value="1"/>
</dbReference>
<keyword evidence="6 9" id="KW-0503">Monooxygenase</keyword>
<dbReference type="PRINTS" id="PR00372">
    <property type="entry name" value="FYWHYDRXLASE"/>
</dbReference>